<reference evidence="1 2" key="1">
    <citation type="journal article" date="2021" name="Int. J. Syst. Evol. Microbiol.">
        <title>Faecalibacter bovis sp. nov., isolated from cow faeces.</title>
        <authorList>
            <person name="Li F."/>
            <person name="Zhao W."/>
            <person name="Hong Q."/>
            <person name="Shao Q."/>
            <person name="Song J."/>
            <person name="Yang S."/>
        </authorList>
    </citation>
    <scope>NUCLEOTIDE SEQUENCE [LARGE SCALE GENOMIC DNA]</scope>
    <source>
        <strain evidence="1 2">ZY171143</strain>
    </source>
</reference>
<sequence>MRILELFEGSEKKKKLSHISNLVYLASIDGHLDKRELDIINKIAQKLRLTNEDMERIFFRPNSVKFVIPIDNKEKVKQLSELVMLMLSDSNIDDRELLFCRAVADKLGFKDIIIDEILRIIFEGSAKEEDPDLISYRISCLVK</sequence>
<protein>
    <submittedName>
        <fullName evidence="1">TerB family tellurite resistance protein</fullName>
    </submittedName>
</protein>
<organism evidence="1 2">
    <name type="scientific">Faecalibacter bovis</name>
    <dbReference type="NCBI Taxonomy" id="2898187"/>
    <lineage>
        <taxon>Bacteria</taxon>
        <taxon>Pseudomonadati</taxon>
        <taxon>Bacteroidota</taxon>
        <taxon>Flavobacteriia</taxon>
        <taxon>Flavobacteriales</taxon>
        <taxon>Weeksellaceae</taxon>
        <taxon>Faecalibacter</taxon>
    </lineage>
</organism>
<dbReference type="SUPFAM" id="SSF158682">
    <property type="entry name" value="TerB-like"/>
    <property type="match status" value="1"/>
</dbReference>
<reference evidence="2" key="2">
    <citation type="submission" date="2021-04" db="EMBL/GenBank/DDBJ databases">
        <title>Taxonomy of Flavobacteriaceae bacterium ZY171143.</title>
        <authorList>
            <person name="Li F."/>
        </authorList>
    </citation>
    <scope>NUCLEOTIDE SEQUENCE [LARGE SCALE GENOMIC DNA]</scope>
    <source>
        <strain evidence="2">ZY171143</strain>
    </source>
</reference>
<dbReference type="CDD" id="cd07177">
    <property type="entry name" value="terB_like"/>
    <property type="match status" value="1"/>
</dbReference>
<gene>
    <name evidence="1" type="ORF">J9309_08540</name>
</gene>
<accession>A0ABX7XAC1</accession>
<dbReference type="Proteomes" id="UP000672011">
    <property type="component" value="Chromosome"/>
</dbReference>
<dbReference type="Gene3D" id="1.10.3680.10">
    <property type="entry name" value="TerB-like"/>
    <property type="match status" value="1"/>
</dbReference>
<name>A0ABX7XAC1_9FLAO</name>
<dbReference type="EMBL" id="CP072842">
    <property type="protein sequence ID" value="QTV04844.1"/>
    <property type="molecule type" value="Genomic_DNA"/>
</dbReference>
<keyword evidence="2" id="KW-1185">Reference proteome</keyword>
<dbReference type="InterPro" id="IPR029024">
    <property type="entry name" value="TerB-like"/>
</dbReference>
<proteinExistence type="predicted"/>
<evidence type="ECO:0000313" key="2">
    <source>
        <dbReference type="Proteomes" id="UP000672011"/>
    </source>
</evidence>
<evidence type="ECO:0000313" key="1">
    <source>
        <dbReference type="EMBL" id="QTV04844.1"/>
    </source>
</evidence>
<dbReference type="RefSeq" id="WP_230475465.1">
    <property type="nucleotide sequence ID" value="NZ_CP072842.1"/>
</dbReference>